<keyword evidence="5" id="KW-0521">NADP</keyword>
<keyword evidence="4" id="KW-0641">Proline biosynthesis</keyword>
<dbReference type="InterPro" id="IPR000965">
    <property type="entry name" value="GPR_dom"/>
</dbReference>
<keyword evidence="3" id="KW-0028">Amino-acid biosynthesis</keyword>
<evidence type="ECO:0000256" key="8">
    <source>
        <dbReference type="ARBA" id="ARBA00059423"/>
    </source>
</evidence>
<protein>
    <recommendedName>
        <fullName evidence="2">glutamate-5-semialdehyde dehydrogenase</fullName>
        <ecNumber evidence="2">1.2.1.41</ecNumber>
    </recommendedName>
    <alternativeName>
        <fullName evidence="11">Glutamate-5-semialdehyde dehydrogenase</fullName>
    </alternativeName>
    <alternativeName>
        <fullName evidence="10">Glutamyl-gamma-semialdehyde dehydrogenase</fullName>
    </alternativeName>
</protein>
<dbReference type="HAMAP" id="MF_00412">
    <property type="entry name" value="ProA"/>
    <property type="match status" value="1"/>
</dbReference>
<dbReference type="AlphaFoldDB" id="M5E607"/>
<dbReference type="GO" id="GO:0004350">
    <property type="term" value="F:glutamate-5-semialdehyde dehydrogenase activity"/>
    <property type="evidence" value="ECO:0007669"/>
    <property type="project" value="UniProtKB-EC"/>
</dbReference>
<dbReference type="OrthoDB" id="1934954at2759"/>
<proteinExistence type="inferred from homology"/>
<dbReference type="InterPro" id="IPR020593">
    <property type="entry name" value="G-glutamylP_reductase_CS"/>
</dbReference>
<organism evidence="13 14">
    <name type="scientific">Malassezia sympodialis (strain ATCC 42132)</name>
    <name type="common">Atopic eczema-associated yeast</name>
    <dbReference type="NCBI Taxonomy" id="1230383"/>
    <lineage>
        <taxon>Eukaryota</taxon>
        <taxon>Fungi</taxon>
        <taxon>Dikarya</taxon>
        <taxon>Basidiomycota</taxon>
        <taxon>Ustilaginomycotina</taxon>
        <taxon>Malasseziomycetes</taxon>
        <taxon>Malasseziales</taxon>
        <taxon>Malasseziaceae</taxon>
        <taxon>Malassezia</taxon>
    </lineage>
</organism>
<evidence type="ECO:0000256" key="11">
    <source>
        <dbReference type="ARBA" id="ARBA00077451"/>
    </source>
</evidence>
<accession>M5E607</accession>
<dbReference type="InterPro" id="IPR016163">
    <property type="entry name" value="Ald_DH_C"/>
</dbReference>
<dbReference type="Gene3D" id="3.40.605.10">
    <property type="entry name" value="Aldehyde Dehydrogenase, Chain A, domain 1"/>
    <property type="match status" value="1"/>
</dbReference>
<comment type="catalytic activity">
    <reaction evidence="7">
        <text>L-glutamate 5-semialdehyde + phosphate + NADP(+) = L-glutamyl 5-phosphate + NADPH + H(+)</text>
        <dbReference type="Rhea" id="RHEA:19541"/>
        <dbReference type="ChEBI" id="CHEBI:15378"/>
        <dbReference type="ChEBI" id="CHEBI:43474"/>
        <dbReference type="ChEBI" id="CHEBI:57783"/>
        <dbReference type="ChEBI" id="CHEBI:58066"/>
        <dbReference type="ChEBI" id="CHEBI:58274"/>
        <dbReference type="ChEBI" id="CHEBI:58349"/>
        <dbReference type="EC" id="1.2.1.41"/>
    </reaction>
</comment>
<evidence type="ECO:0000256" key="4">
    <source>
        <dbReference type="ARBA" id="ARBA00022650"/>
    </source>
</evidence>
<evidence type="ECO:0000256" key="3">
    <source>
        <dbReference type="ARBA" id="ARBA00022605"/>
    </source>
</evidence>
<evidence type="ECO:0000256" key="9">
    <source>
        <dbReference type="ARBA" id="ARBA00060997"/>
    </source>
</evidence>
<dbReference type="Proteomes" id="UP000186303">
    <property type="component" value="Chromosome 3"/>
</dbReference>
<dbReference type="SUPFAM" id="SSF53720">
    <property type="entry name" value="ALDH-like"/>
    <property type="match status" value="1"/>
</dbReference>
<dbReference type="InterPro" id="IPR015590">
    <property type="entry name" value="Aldehyde_DH_dom"/>
</dbReference>
<dbReference type="Gene3D" id="3.40.309.10">
    <property type="entry name" value="Aldehyde Dehydrogenase, Chain A, domain 2"/>
    <property type="match status" value="1"/>
</dbReference>
<keyword evidence="6" id="KW-0560">Oxidoreductase</keyword>
<evidence type="ECO:0000259" key="12">
    <source>
        <dbReference type="Pfam" id="PF00171"/>
    </source>
</evidence>
<evidence type="ECO:0000256" key="6">
    <source>
        <dbReference type="ARBA" id="ARBA00023002"/>
    </source>
</evidence>
<dbReference type="STRING" id="1230383.M5E607"/>
<evidence type="ECO:0000313" key="14">
    <source>
        <dbReference type="Proteomes" id="UP000186303"/>
    </source>
</evidence>
<evidence type="ECO:0000256" key="1">
    <source>
        <dbReference type="ARBA" id="ARBA00004985"/>
    </source>
</evidence>
<keyword evidence="14" id="KW-1185">Reference proteome</keyword>
<dbReference type="RefSeq" id="XP_018739166.1">
    <property type="nucleotide sequence ID" value="XM_018885629.1"/>
</dbReference>
<dbReference type="OMA" id="KTQRYGT"/>
<feature type="domain" description="Aldehyde dehydrogenase" evidence="12">
    <location>
        <begin position="97"/>
        <end position="289"/>
    </location>
</feature>
<dbReference type="NCBIfam" id="NF001221">
    <property type="entry name" value="PRK00197.1"/>
    <property type="match status" value="1"/>
</dbReference>
<evidence type="ECO:0000256" key="2">
    <source>
        <dbReference type="ARBA" id="ARBA00013002"/>
    </source>
</evidence>
<name>M5E607_MALS4</name>
<dbReference type="InterPro" id="IPR016162">
    <property type="entry name" value="Ald_DH_N"/>
</dbReference>
<evidence type="ECO:0000256" key="7">
    <source>
        <dbReference type="ARBA" id="ARBA00049024"/>
    </source>
</evidence>
<gene>
    <name evidence="13" type="ORF">MSYG_2131</name>
</gene>
<comment type="similarity">
    <text evidence="9">Belongs to the gamma-glutamyl phosphate reductase family.</text>
</comment>
<dbReference type="FunFam" id="3.40.309.10:FF:000006">
    <property type="entry name" value="Gamma-glutamyl phosphate reductase"/>
    <property type="match status" value="1"/>
</dbReference>
<dbReference type="EC" id="1.2.1.41" evidence="2"/>
<dbReference type="Pfam" id="PF00171">
    <property type="entry name" value="Aldedh"/>
    <property type="match status" value="1"/>
</dbReference>
<dbReference type="UniPathway" id="UPA00098">
    <property type="reaction ID" value="UER00360"/>
</dbReference>
<dbReference type="HOGENOM" id="CLU_030231_0_1_1"/>
<evidence type="ECO:0000256" key="10">
    <source>
        <dbReference type="ARBA" id="ARBA00075718"/>
    </source>
</evidence>
<comment type="function">
    <text evidence="8">Catalyzes the NADPH dependent reduction of L-gamma-glutamyl 5-phosphate into L-glutamate 5-semialdehyde and phosphate. The product spontaneously undergoes cyclization to form 1-pyrroline-5-carboxylate.</text>
</comment>
<dbReference type="InterPro" id="IPR016161">
    <property type="entry name" value="Ald_DH/histidinol_DH"/>
</dbReference>
<comment type="pathway">
    <text evidence="1">Amino-acid biosynthesis; L-proline biosynthesis; L-glutamate 5-semialdehyde from L-glutamate: step 2/2.</text>
</comment>
<reference evidence="14" key="1">
    <citation type="journal article" date="2017" name="Nucleic Acids Res.">
        <title>Proteogenomics produces comprehensive and highly accurate protein-coding gene annotation in a complete genome assembly of Malassezia sympodialis.</title>
        <authorList>
            <person name="Zhu Y."/>
            <person name="Engstroem P.G."/>
            <person name="Tellgren-Roth C."/>
            <person name="Baudo C.D."/>
            <person name="Kennell J.C."/>
            <person name="Sun S."/>
            <person name="Billmyre R.B."/>
            <person name="Schroeder M.S."/>
            <person name="Andersson A."/>
            <person name="Holm T."/>
            <person name="Sigurgeirsson B."/>
            <person name="Wu G."/>
            <person name="Sankaranarayanan S.R."/>
            <person name="Siddharthan R."/>
            <person name="Sanyal K."/>
            <person name="Lundeberg J."/>
            <person name="Nystedt B."/>
            <person name="Boekhout T."/>
            <person name="Dawson T.L. Jr."/>
            <person name="Heitman J."/>
            <person name="Scheynius A."/>
            <person name="Lehtioe J."/>
        </authorList>
    </citation>
    <scope>NUCLEOTIDE SEQUENCE [LARGE SCALE GENOMIC DNA]</scope>
    <source>
        <strain evidence="14">ATCC 42132</strain>
    </source>
</reference>
<dbReference type="GO" id="GO:0055129">
    <property type="term" value="P:L-proline biosynthetic process"/>
    <property type="evidence" value="ECO:0007669"/>
    <property type="project" value="UniProtKB-UniPathway"/>
</dbReference>
<evidence type="ECO:0000313" key="13">
    <source>
        <dbReference type="EMBL" id="SHO77789.1"/>
    </source>
</evidence>
<dbReference type="PANTHER" id="PTHR11063:SF8">
    <property type="entry name" value="DELTA-1-PYRROLINE-5-CARBOXYLATE SYNTHASE"/>
    <property type="match status" value="1"/>
</dbReference>
<dbReference type="NCBIfam" id="TIGR00407">
    <property type="entry name" value="proA"/>
    <property type="match status" value="1"/>
</dbReference>
<sequence length="483" mass="51832">MSATDVARQAREAFDETQKLLSMRGSEKADAARVKALECIRTALEQSRDEIQAANQRDVAEANELVAAGKLSKQLVSRLDLFSKPGKWDSMLQGVTDVARLPSPLDVCTRATRLAEGEPATAERAATGSLDLYRVTCPIGVLLCIFEARPEVIVNIASLAIKSGNAAILKGGKESKHSAAVLTRCIAAALEQSELPRHLIQTVQSRDEIQALLHEERYIDLVIPRGSNALVKAIQRDARMPVMGHADGLCAAYVHEDAPERLTIETVLDAKLDYPSACNAIETLLVHRHHCVSGLWPTLAHALLAAGVRLHCDDEARACLDGGLTDMECSLVSAATPEDYDTEYLDLDLAVRIVGSVDEAVDHIQQHGSGHTDVILCKPLNEGAATQGASAAEIFTRSVSSSSVFVNASSRFADGFRFGFGTEVGISTGRTHARGPVGLEGLVIYKYVLRSSGEGAQTAGAFAPGAHQRAWSHRALDQVYPTL</sequence>
<evidence type="ECO:0000256" key="5">
    <source>
        <dbReference type="ARBA" id="ARBA00022857"/>
    </source>
</evidence>
<dbReference type="PANTHER" id="PTHR11063">
    <property type="entry name" value="GLUTAMATE SEMIALDEHYDE DEHYDROGENASE"/>
    <property type="match status" value="1"/>
</dbReference>
<dbReference type="KEGG" id="msym:MSY001_0539"/>
<dbReference type="PROSITE" id="PS01223">
    <property type="entry name" value="PROA"/>
    <property type="match status" value="1"/>
</dbReference>
<dbReference type="EMBL" id="LT671823">
    <property type="protein sequence ID" value="SHO77789.1"/>
    <property type="molecule type" value="Genomic_DNA"/>
</dbReference>
<dbReference type="VEuPathDB" id="FungiDB:MSYG_2131"/>
<dbReference type="CDD" id="cd07079">
    <property type="entry name" value="ALDH_F18-19_ProA-GPR"/>
    <property type="match status" value="1"/>
</dbReference>